<dbReference type="InterPro" id="IPR004610">
    <property type="entry name" value="RecJ"/>
</dbReference>
<dbReference type="InterPro" id="IPR038763">
    <property type="entry name" value="DHH_sf"/>
</dbReference>
<evidence type="ECO:0000313" key="9">
    <source>
        <dbReference type="EMBL" id="CAJ54369.1"/>
    </source>
</evidence>
<evidence type="ECO:0000256" key="1">
    <source>
        <dbReference type="ARBA" id="ARBA00005915"/>
    </source>
</evidence>
<dbReference type="Gene3D" id="3.90.1640.30">
    <property type="match status" value="1"/>
</dbReference>
<feature type="domain" description="DDH" evidence="6">
    <location>
        <begin position="79"/>
        <end position="230"/>
    </location>
</feature>
<dbReference type="GO" id="GO:0006281">
    <property type="term" value="P:DNA repair"/>
    <property type="evidence" value="ECO:0007669"/>
    <property type="project" value="InterPro"/>
</dbReference>
<dbReference type="Pfam" id="PF02272">
    <property type="entry name" value="DHHA1"/>
    <property type="match status" value="1"/>
</dbReference>
<dbReference type="Pfam" id="PF17768">
    <property type="entry name" value="RecJ_OB"/>
    <property type="match status" value="1"/>
</dbReference>
<dbReference type="Pfam" id="PF01368">
    <property type="entry name" value="DHH"/>
    <property type="match status" value="1"/>
</dbReference>
<feature type="domain" description="DHHA1" evidence="7">
    <location>
        <begin position="350"/>
        <end position="440"/>
    </location>
</feature>
<protein>
    <recommendedName>
        <fullName evidence="2">Single-stranded-DNA-specific exonuclease RecJ</fullName>
    </recommendedName>
</protein>
<dbReference type="PANTHER" id="PTHR30255">
    <property type="entry name" value="SINGLE-STRANDED-DNA-SPECIFIC EXONUCLEASE RECJ"/>
    <property type="match status" value="1"/>
</dbReference>
<dbReference type="InterPro" id="IPR041122">
    <property type="entry name" value="RecJ_OB"/>
</dbReference>
<evidence type="ECO:0000259" key="6">
    <source>
        <dbReference type="Pfam" id="PF01368"/>
    </source>
</evidence>
<dbReference type="OrthoDB" id="9809852at2"/>
<dbReference type="eggNOG" id="COG0608">
    <property type="taxonomic scope" value="Bacteria"/>
</dbReference>
<evidence type="ECO:0000313" key="10">
    <source>
        <dbReference type="Proteomes" id="UP000002430"/>
    </source>
</evidence>
<name>Q1MRK7_LAWIP</name>
<sequence>MKKWLTAPISSQIPLHWANILHIPEPILILLWQRGITSLEEMNIFLSPKLQYLAHPKHWSGIEDAVELLNNAIEQKQPIIVWGDYDVDGVTGSTVIREVLTFHQAQIIVHLPDRKKEGYGVNIPVIEQLALEHPKALLITVDCGISDVKAIYRARELGFTVIISDHHLPPTSLPPAHVICNPRIGENPCSYLAGVGIAFFLMAALNNKRAEQTGQRMDMRDVLDLVALGTLADMAMLSGQNRILVKNGLLKIAEAKRPGIAALKTVSGFTPLTHLGAGQVTFHLAPRINAAGRLGSPRIAHEMLYTTSKDFAIEHATLLNKINEERRSEEEYIFNAALEQAQLENQRQGLVLHGSDWHQGVLGIVASRITEAVHKPVLILCTDGKMLKGSGRSIADFDLYHGLSQCADLFERFGGHKQAAGLTLPINHLHILKERFDTVVRNFFGDTPITPILHIDMELPFQKATNFNFLKSLELLQPFGIGNPEPIFSSLPLRIQRCNTFGKHKEHINMLVVEEISGISLQAKGWRLAKNISSSLQNSRIQLAYTPSLNFYNGISSIELEIKDWVEL</sequence>
<evidence type="ECO:0000259" key="7">
    <source>
        <dbReference type="Pfam" id="PF02272"/>
    </source>
</evidence>
<dbReference type="NCBIfam" id="TIGR00644">
    <property type="entry name" value="recJ"/>
    <property type="match status" value="1"/>
</dbReference>
<evidence type="ECO:0000256" key="3">
    <source>
        <dbReference type="ARBA" id="ARBA00022722"/>
    </source>
</evidence>
<dbReference type="Proteomes" id="UP000002430">
    <property type="component" value="Chromosome"/>
</dbReference>
<keyword evidence="5 9" id="KW-0269">Exonuclease</keyword>
<dbReference type="GO" id="GO:0008409">
    <property type="term" value="F:5'-3' exonuclease activity"/>
    <property type="evidence" value="ECO:0007669"/>
    <property type="project" value="InterPro"/>
</dbReference>
<evidence type="ECO:0000259" key="8">
    <source>
        <dbReference type="Pfam" id="PF17768"/>
    </source>
</evidence>
<dbReference type="SUPFAM" id="SSF64182">
    <property type="entry name" value="DHH phosphoesterases"/>
    <property type="match status" value="1"/>
</dbReference>
<keyword evidence="4" id="KW-0378">Hydrolase</keyword>
<dbReference type="RefSeq" id="WP_011526398.1">
    <property type="nucleotide sequence ID" value="NC_008011.1"/>
</dbReference>
<proteinExistence type="inferred from homology"/>
<evidence type="ECO:0000256" key="2">
    <source>
        <dbReference type="ARBA" id="ARBA00019841"/>
    </source>
</evidence>
<dbReference type="AlphaFoldDB" id="Q1MRK7"/>
<dbReference type="InterPro" id="IPR003156">
    <property type="entry name" value="DHHA1_dom"/>
</dbReference>
<dbReference type="EMBL" id="AM180252">
    <property type="protein sequence ID" value="CAJ54369.1"/>
    <property type="molecule type" value="Genomic_DNA"/>
</dbReference>
<dbReference type="KEGG" id="lip:LI0313"/>
<dbReference type="PANTHER" id="PTHR30255:SF2">
    <property type="entry name" value="SINGLE-STRANDED-DNA-SPECIFIC EXONUCLEASE RECJ"/>
    <property type="match status" value="1"/>
</dbReference>
<accession>Q1MRK7</accession>
<evidence type="ECO:0000256" key="4">
    <source>
        <dbReference type="ARBA" id="ARBA00022801"/>
    </source>
</evidence>
<keyword evidence="10" id="KW-1185">Reference proteome</keyword>
<feature type="domain" description="RecJ OB" evidence="8">
    <location>
        <begin position="455"/>
        <end position="564"/>
    </location>
</feature>
<keyword evidence="3" id="KW-0540">Nuclease</keyword>
<gene>
    <name evidence="9" type="primary">recJ</name>
    <name evidence="9" type="ordered locus">LI0313</name>
</gene>
<comment type="similarity">
    <text evidence="1">Belongs to the RecJ family.</text>
</comment>
<dbReference type="InterPro" id="IPR051673">
    <property type="entry name" value="SSDNA_exonuclease_RecJ"/>
</dbReference>
<dbReference type="HOGENOM" id="CLU_009736_5_2_7"/>
<dbReference type="GO" id="GO:0003676">
    <property type="term" value="F:nucleic acid binding"/>
    <property type="evidence" value="ECO:0007669"/>
    <property type="project" value="InterPro"/>
</dbReference>
<evidence type="ECO:0000256" key="5">
    <source>
        <dbReference type="ARBA" id="ARBA00022839"/>
    </source>
</evidence>
<dbReference type="Gene3D" id="3.10.310.30">
    <property type="match status" value="1"/>
</dbReference>
<organism evidence="9 10">
    <name type="scientific">Lawsonia intracellularis (strain PHE/MN1-00)</name>
    <dbReference type="NCBI Taxonomy" id="363253"/>
    <lineage>
        <taxon>Bacteria</taxon>
        <taxon>Pseudomonadati</taxon>
        <taxon>Thermodesulfobacteriota</taxon>
        <taxon>Desulfovibrionia</taxon>
        <taxon>Desulfovibrionales</taxon>
        <taxon>Desulfovibrionaceae</taxon>
        <taxon>Lawsonia</taxon>
    </lineage>
</organism>
<reference evidence="9 10" key="1">
    <citation type="submission" date="2005-11" db="EMBL/GenBank/DDBJ databases">
        <title>The complete genome sequence of Lawsonia intracellularis: the causative agent of proliferative enteropathy.</title>
        <authorList>
            <person name="Kaur K."/>
            <person name="Zhang Q."/>
            <person name="Beckler D."/>
            <person name="Munir S."/>
            <person name="Li L."/>
            <person name="Kinsley K."/>
            <person name="Herron L."/>
            <person name="Peterson A."/>
            <person name="May B."/>
            <person name="Singh S."/>
            <person name="Gebhart C."/>
            <person name="Kapur V."/>
        </authorList>
    </citation>
    <scope>NUCLEOTIDE SEQUENCE [LARGE SCALE GENOMIC DNA]</scope>
    <source>
        <strain evidence="9 10">PHE/MN1-00</strain>
    </source>
</reference>
<dbReference type="STRING" id="363253.LI0313"/>
<dbReference type="GO" id="GO:0006310">
    <property type="term" value="P:DNA recombination"/>
    <property type="evidence" value="ECO:0007669"/>
    <property type="project" value="InterPro"/>
</dbReference>
<dbReference type="InterPro" id="IPR001667">
    <property type="entry name" value="DDH_dom"/>
</dbReference>